<reference evidence="4" key="1">
    <citation type="submission" date="2022-03" db="EMBL/GenBank/DDBJ databases">
        <title>A functionally conserved STORR gene fusion in Papaver species that diverged 16.8 million years ago.</title>
        <authorList>
            <person name="Catania T."/>
        </authorList>
    </citation>
    <scope>NUCLEOTIDE SEQUENCE</scope>
    <source>
        <strain evidence="4">S-191538</strain>
    </source>
</reference>
<proteinExistence type="predicted"/>
<dbReference type="InterPro" id="IPR035446">
    <property type="entry name" value="SLSG/EP1"/>
</dbReference>
<feature type="chain" id="PRO_5041262640" description="Bulb-type lectin domain-containing protein" evidence="2">
    <location>
        <begin position="26"/>
        <end position="425"/>
    </location>
</feature>
<dbReference type="Pfam" id="PF01453">
    <property type="entry name" value="B_lectin"/>
    <property type="match status" value="1"/>
</dbReference>
<dbReference type="FunFam" id="2.90.10.30:FF:000003">
    <property type="entry name" value="Os04g0303100 protein"/>
    <property type="match status" value="1"/>
</dbReference>
<feature type="region of interest" description="Disordered" evidence="1">
    <location>
        <begin position="288"/>
        <end position="309"/>
    </location>
</feature>
<dbReference type="PANTHER" id="PTHR32444">
    <property type="entry name" value="BULB-TYPE LECTIN DOMAIN-CONTAINING PROTEIN"/>
    <property type="match status" value="1"/>
</dbReference>
<dbReference type="EMBL" id="JAJJMA010082308">
    <property type="protein sequence ID" value="MCL7028689.1"/>
    <property type="molecule type" value="Genomic_DNA"/>
</dbReference>
<dbReference type="PROSITE" id="PS50927">
    <property type="entry name" value="BULB_LECTIN"/>
    <property type="match status" value="1"/>
</dbReference>
<feature type="compositionally biased region" description="Low complexity" evidence="1">
    <location>
        <begin position="288"/>
        <end position="299"/>
    </location>
</feature>
<evidence type="ECO:0000313" key="4">
    <source>
        <dbReference type="EMBL" id="MCL7028689.1"/>
    </source>
</evidence>
<feature type="domain" description="Bulb-type lectin" evidence="3">
    <location>
        <begin position="49"/>
        <end position="168"/>
    </location>
</feature>
<dbReference type="SUPFAM" id="SSF51110">
    <property type="entry name" value="alpha-D-mannose-specific plant lectins"/>
    <property type="match status" value="1"/>
</dbReference>
<dbReference type="CDD" id="cd00028">
    <property type="entry name" value="B_lectin"/>
    <property type="match status" value="1"/>
</dbReference>
<evidence type="ECO:0000256" key="2">
    <source>
        <dbReference type="SAM" id="SignalP"/>
    </source>
</evidence>
<dbReference type="InterPro" id="IPR001480">
    <property type="entry name" value="Bulb-type_lectin_dom"/>
</dbReference>
<name>A0AA41RXF5_PAPNU</name>
<gene>
    <name evidence="4" type="ORF">MKW94_002400</name>
</gene>
<comment type="caution">
    <text evidence="4">The sequence shown here is derived from an EMBL/GenBank/DDBJ whole genome shotgun (WGS) entry which is preliminary data.</text>
</comment>
<dbReference type="InterPro" id="IPR036426">
    <property type="entry name" value="Bulb-type_lectin_dom_sf"/>
</dbReference>
<evidence type="ECO:0000259" key="3">
    <source>
        <dbReference type="PROSITE" id="PS50927"/>
    </source>
</evidence>
<evidence type="ECO:0000313" key="5">
    <source>
        <dbReference type="Proteomes" id="UP001177140"/>
    </source>
</evidence>
<dbReference type="GO" id="GO:0009505">
    <property type="term" value="C:plant-type cell wall"/>
    <property type="evidence" value="ECO:0007669"/>
    <property type="project" value="TreeGrafter"/>
</dbReference>
<protein>
    <recommendedName>
        <fullName evidence="3">Bulb-type lectin domain-containing protein</fullName>
    </recommendedName>
</protein>
<dbReference type="PANTHER" id="PTHR32444:SF58">
    <property type="entry name" value="BULB-TYPE LECTIN DOMAIN-CONTAINING PROTEIN"/>
    <property type="match status" value="1"/>
</dbReference>
<keyword evidence="2" id="KW-0732">Signal</keyword>
<dbReference type="SMART" id="SM00108">
    <property type="entry name" value="B_lectin"/>
    <property type="match status" value="1"/>
</dbReference>
<feature type="signal peptide" evidence="2">
    <location>
        <begin position="1"/>
        <end position="25"/>
    </location>
</feature>
<accession>A0AA41RXF5</accession>
<organism evidence="4 5">
    <name type="scientific">Papaver nudicaule</name>
    <name type="common">Iceland poppy</name>
    <dbReference type="NCBI Taxonomy" id="74823"/>
    <lineage>
        <taxon>Eukaryota</taxon>
        <taxon>Viridiplantae</taxon>
        <taxon>Streptophyta</taxon>
        <taxon>Embryophyta</taxon>
        <taxon>Tracheophyta</taxon>
        <taxon>Spermatophyta</taxon>
        <taxon>Magnoliopsida</taxon>
        <taxon>Ranunculales</taxon>
        <taxon>Papaveraceae</taxon>
        <taxon>Papaveroideae</taxon>
        <taxon>Papaver</taxon>
    </lineage>
</organism>
<dbReference type="AlphaFoldDB" id="A0AA41RXF5"/>
<dbReference type="Gene3D" id="2.90.10.10">
    <property type="entry name" value="Bulb-type lectin domain"/>
    <property type="match status" value="1"/>
</dbReference>
<evidence type="ECO:0000256" key="1">
    <source>
        <dbReference type="SAM" id="MobiDB-lite"/>
    </source>
</evidence>
<dbReference type="Proteomes" id="UP001177140">
    <property type="component" value="Unassembled WGS sequence"/>
</dbReference>
<keyword evidence="5" id="KW-1185">Reference proteome</keyword>
<dbReference type="PIRSF" id="PIRSF002686">
    <property type="entry name" value="SLG"/>
    <property type="match status" value="1"/>
</dbReference>
<sequence>MAPLVPLHFVLLLIIILCSSVLVLSTVPEGKTFQFINQGKFTDGPWSHSADLRRVDPLPSSNPFELFFYRYTTGEGGTDKLVLGLTGGGTYGRDEMLWVWSANRNHPVGENSTLTFTSDGNLVLAESDGRIAWQTNTADKGVTGISMQPNGNLVLHDKAGKFVWQSFNYPSDCLLVGQLLMHSRGKKLVSRASEWDSREGSYSLVIGKYGFIMYVNKSGALVRYAGWEASGLRNVKLDLVQKGVQPTTATFFLTLGFANTYQAANTTFLTPSQPPFIDMTTRAGGFFPAPSPESEAPTPTLAPAPAETPLPKLRPLQRRVMLAKVYFGDLTLMQMRVNVNYSFLRLEPDGNLKMYSFYTASDTHFYGSTANFWDNGDYWENSYAFFGDTVGQCALGSKCGASWSCNTGTCSACPPSGSVGCMINT</sequence>